<proteinExistence type="predicted"/>
<comment type="caution">
    <text evidence="1">The sequence shown here is derived from an EMBL/GenBank/DDBJ whole genome shotgun (WGS) entry which is preliminary data.</text>
</comment>
<keyword evidence="2" id="KW-1185">Reference proteome</keyword>
<name>A0ABQ7CRK0_BRACR</name>
<dbReference type="EMBL" id="QGKV02000759">
    <property type="protein sequence ID" value="KAF3561948.1"/>
    <property type="molecule type" value="Genomic_DNA"/>
</dbReference>
<gene>
    <name evidence="1" type="ORF">DY000_02013877</name>
</gene>
<evidence type="ECO:0000313" key="2">
    <source>
        <dbReference type="Proteomes" id="UP000266723"/>
    </source>
</evidence>
<accession>A0ABQ7CRK0</accession>
<evidence type="ECO:0000313" key="1">
    <source>
        <dbReference type="EMBL" id="KAF3561948.1"/>
    </source>
</evidence>
<organism evidence="1 2">
    <name type="scientific">Brassica cretica</name>
    <name type="common">Mustard</name>
    <dbReference type="NCBI Taxonomy" id="69181"/>
    <lineage>
        <taxon>Eukaryota</taxon>
        <taxon>Viridiplantae</taxon>
        <taxon>Streptophyta</taxon>
        <taxon>Embryophyta</taxon>
        <taxon>Tracheophyta</taxon>
        <taxon>Spermatophyta</taxon>
        <taxon>Magnoliopsida</taxon>
        <taxon>eudicotyledons</taxon>
        <taxon>Gunneridae</taxon>
        <taxon>Pentapetalae</taxon>
        <taxon>rosids</taxon>
        <taxon>malvids</taxon>
        <taxon>Brassicales</taxon>
        <taxon>Brassicaceae</taxon>
        <taxon>Brassiceae</taxon>
        <taxon>Brassica</taxon>
    </lineage>
</organism>
<protein>
    <submittedName>
        <fullName evidence="1">Uncharacterized protein</fullName>
    </submittedName>
</protein>
<sequence length="128" mass="13767">MEKELGDCLVSIIALRLARGMPVPSAWSGPWSLFVTPCSSCWLLPWTMTARCRLVVTRFSCARSSHASSSDRLQYPLNEAVVLALRIYHPATVGGVICVVIKGAQVICIVASICAGKLNIVHSIVTIG</sequence>
<reference evidence="1 2" key="1">
    <citation type="journal article" date="2020" name="BMC Genomics">
        <title>Intraspecific diversification of the crop wild relative Brassica cretica Lam. using demographic model selection.</title>
        <authorList>
            <person name="Kioukis A."/>
            <person name="Michalopoulou V.A."/>
            <person name="Briers L."/>
            <person name="Pirintsos S."/>
            <person name="Studholme D.J."/>
            <person name="Pavlidis P."/>
            <person name="Sarris P.F."/>
        </authorList>
    </citation>
    <scope>NUCLEOTIDE SEQUENCE [LARGE SCALE GENOMIC DNA]</scope>
    <source>
        <strain evidence="2">cv. PFS-1207/04</strain>
    </source>
</reference>
<dbReference type="Proteomes" id="UP000266723">
    <property type="component" value="Unassembled WGS sequence"/>
</dbReference>